<evidence type="ECO:0000259" key="2">
    <source>
        <dbReference type="Pfam" id="PF19327"/>
    </source>
</evidence>
<evidence type="ECO:0000313" key="3">
    <source>
        <dbReference type="EMBL" id="ATX78417.1"/>
    </source>
</evidence>
<dbReference type="GO" id="GO:0003877">
    <property type="term" value="F:ATP:ADP adenylyltransferase activity"/>
    <property type="evidence" value="ECO:0007669"/>
    <property type="project" value="InterPro"/>
</dbReference>
<accession>A0A2K8KUL6</accession>
<dbReference type="SUPFAM" id="SSF54197">
    <property type="entry name" value="HIT-like"/>
    <property type="match status" value="1"/>
</dbReference>
<dbReference type="InterPro" id="IPR045759">
    <property type="entry name" value="Ap4A_phos1/2_N"/>
</dbReference>
<dbReference type="Proteomes" id="UP000229757">
    <property type="component" value="Chromosome"/>
</dbReference>
<proteinExistence type="predicted"/>
<dbReference type="PANTHER" id="PTHR38420:SF1">
    <property type="entry name" value="PUTATIVE (AFU_ORTHOLOGUE AFUA_5G14690)-RELATED"/>
    <property type="match status" value="1"/>
</dbReference>
<protein>
    <submittedName>
        <fullName evidence="3">Ap4A phosphorylase II</fullName>
    </submittedName>
</protein>
<dbReference type="AlphaFoldDB" id="A0A2K8KUL6"/>
<sequence length="262" mass="28846">MENLWQRMSAVADRAIASGQLVIRPSEYEIISQGGIDFVVRYAPSVAIEKPITASPANPFLTPDPALWVETLGQSHHLLLNKYSLLPLHGLITTQGFVEQTGLLNLADFSAIAMVLDQVDGLVFYNGGPLAGASLAHRHFQLVPKDLGAGVLPIDAAVLRWQQDSHQSIYPFVHRVHWLPNWQPDTLLEAWQKLEYSWQACNLLITRDWMLVVPRTQASVGGLAINSLGLAGGLLAQDPAERALIRRSGPMALLHQVCRSDQ</sequence>
<dbReference type="GO" id="GO:0005524">
    <property type="term" value="F:ATP binding"/>
    <property type="evidence" value="ECO:0007669"/>
    <property type="project" value="InterPro"/>
</dbReference>
<feature type="domain" description="ATP adenylyltransferase C-terminal" evidence="1">
    <location>
        <begin position="170"/>
        <end position="258"/>
    </location>
</feature>
<dbReference type="Gene3D" id="3.30.428.70">
    <property type="match status" value="1"/>
</dbReference>
<dbReference type="InterPro" id="IPR019200">
    <property type="entry name" value="ATP_adenylylTrfase_C"/>
</dbReference>
<dbReference type="InterPro" id="IPR043171">
    <property type="entry name" value="Ap4A_phos1/2-like"/>
</dbReference>
<feature type="domain" description="Ap4A phosphorylase 1/2 N-terminal" evidence="2">
    <location>
        <begin position="2"/>
        <end position="156"/>
    </location>
</feature>
<evidence type="ECO:0000259" key="1">
    <source>
        <dbReference type="Pfam" id="PF09830"/>
    </source>
</evidence>
<keyword evidence="4" id="KW-1185">Reference proteome</keyword>
<name>A0A2K8KUL6_9GAMM</name>
<dbReference type="GO" id="GO:0009117">
    <property type="term" value="P:nucleotide metabolic process"/>
    <property type="evidence" value="ECO:0007669"/>
    <property type="project" value="InterPro"/>
</dbReference>
<evidence type="ECO:0000313" key="4">
    <source>
        <dbReference type="Proteomes" id="UP000229757"/>
    </source>
</evidence>
<reference evidence="3 4" key="1">
    <citation type="journal article" date="2017" name="Environ. Microbiol.">
        <title>Genomic and physiological analyses of 'Reinekea forsetii' reveal a versatile opportunistic lifestyle during spring algae blooms.</title>
        <authorList>
            <person name="Avci B."/>
            <person name="Hahnke R.L."/>
            <person name="Chafee M."/>
            <person name="Fischer T."/>
            <person name="Gruber-Vodicka H."/>
            <person name="Tegetmeyer H.E."/>
            <person name="Harder J."/>
            <person name="Fuchs B.M."/>
            <person name="Amann R.I."/>
            <person name="Teeling H."/>
        </authorList>
    </citation>
    <scope>NUCLEOTIDE SEQUENCE [LARGE SCALE GENOMIC DNA]</scope>
    <source>
        <strain evidence="3 4">Hel1_31_D35</strain>
    </source>
</reference>
<gene>
    <name evidence="3" type="ORF">REIFOR_03314</name>
</gene>
<dbReference type="OrthoDB" id="421767at2"/>
<dbReference type="EMBL" id="CP011797">
    <property type="protein sequence ID" value="ATX78417.1"/>
    <property type="molecule type" value="Genomic_DNA"/>
</dbReference>
<dbReference type="KEGG" id="rfo:REIFOR_03314"/>
<dbReference type="Pfam" id="PF09830">
    <property type="entry name" value="ATP_transf"/>
    <property type="match status" value="1"/>
</dbReference>
<dbReference type="Pfam" id="PF19327">
    <property type="entry name" value="Ap4A_phos_N"/>
    <property type="match status" value="1"/>
</dbReference>
<dbReference type="PANTHER" id="PTHR38420">
    <property type="entry name" value="AP-4-A PHOSPHORYLASE II"/>
    <property type="match status" value="1"/>
</dbReference>
<dbReference type="RefSeq" id="WP_100258607.1">
    <property type="nucleotide sequence ID" value="NZ_CP011797.1"/>
</dbReference>
<dbReference type="InterPro" id="IPR036265">
    <property type="entry name" value="HIT-like_sf"/>
</dbReference>
<organism evidence="3 4">
    <name type="scientific">Reinekea forsetii</name>
    <dbReference type="NCBI Taxonomy" id="1336806"/>
    <lineage>
        <taxon>Bacteria</taxon>
        <taxon>Pseudomonadati</taxon>
        <taxon>Pseudomonadota</taxon>
        <taxon>Gammaproteobacteria</taxon>
        <taxon>Oceanospirillales</taxon>
        <taxon>Saccharospirillaceae</taxon>
        <taxon>Reinekea</taxon>
    </lineage>
</organism>
<dbReference type="InterPro" id="IPR009163">
    <property type="entry name" value="Ap4A_phos1/2"/>
</dbReference>